<reference evidence="2 3" key="1">
    <citation type="submission" date="2016-04" db="EMBL/GenBank/DDBJ databases">
        <title>A degradative enzymes factory behind the ericoid mycorrhizal symbiosis.</title>
        <authorList>
            <consortium name="DOE Joint Genome Institute"/>
            <person name="Martino E."/>
            <person name="Morin E."/>
            <person name="Grelet G."/>
            <person name="Kuo A."/>
            <person name="Kohler A."/>
            <person name="Daghino S."/>
            <person name="Barry K."/>
            <person name="Choi C."/>
            <person name="Cichocki N."/>
            <person name="Clum A."/>
            <person name="Copeland A."/>
            <person name="Hainaut M."/>
            <person name="Haridas S."/>
            <person name="Labutti K."/>
            <person name="Lindquist E."/>
            <person name="Lipzen A."/>
            <person name="Khouja H.-R."/>
            <person name="Murat C."/>
            <person name="Ohm R."/>
            <person name="Olson A."/>
            <person name="Spatafora J."/>
            <person name="Veneault-Fourrey C."/>
            <person name="Henrissat B."/>
            <person name="Grigoriev I."/>
            <person name="Martin F."/>
            <person name="Perotto S."/>
        </authorList>
    </citation>
    <scope>NUCLEOTIDE SEQUENCE [LARGE SCALE GENOMIC DNA]</scope>
    <source>
        <strain evidence="2 3">F</strain>
    </source>
</reference>
<dbReference type="Proteomes" id="UP000235786">
    <property type="component" value="Unassembled WGS sequence"/>
</dbReference>
<feature type="compositionally biased region" description="Polar residues" evidence="1">
    <location>
        <begin position="332"/>
        <end position="341"/>
    </location>
</feature>
<feature type="compositionally biased region" description="Basic and acidic residues" evidence="1">
    <location>
        <begin position="301"/>
        <end position="312"/>
    </location>
</feature>
<gene>
    <name evidence="2" type="ORF">L207DRAFT_636260</name>
</gene>
<protein>
    <submittedName>
        <fullName evidence="2">Uncharacterized protein</fullName>
    </submittedName>
</protein>
<evidence type="ECO:0000313" key="3">
    <source>
        <dbReference type="Proteomes" id="UP000235786"/>
    </source>
</evidence>
<proteinExistence type="predicted"/>
<dbReference type="EMBL" id="KZ613949">
    <property type="protein sequence ID" value="PMD37581.1"/>
    <property type="molecule type" value="Genomic_DNA"/>
</dbReference>
<evidence type="ECO:0000313" key="2">
    <source>
        <dbReference type="EMBL" id="PMD37581.1"/>
    </source>
</evidence>
<sequence length="463" mass="51803">MCARLRWSSGPLVLVEISTHRPNEDTGDAQPSRLWLKPGCAGKRAARDPGGLQPRQSAKAFMAAIPTGQEPSTILILDPSQRRQIRKLITSPKLAAPRKHVVTSLLHGVQHPTAESRNEHTHQGLLFWAETQHQALILKPLRGEAAREAQRLRARAQCVLTALSYRRTRFRPQPTLWKNPVFSGLVCRSALKDHIFDTLWPEHCQQRRSRVFCTSSAVLAPAACTSYNWTANSTAVESEKWRNAWGVLPLHWLRYAVRGIAIARNWILLATATWHAPTRSCQPRKLPRPAVPTSQFSTTRPQRDMEKSHRADTFSINGNKGPEIPNLGTKGSFRTPSSSARENSKFEVGERFKQVLAPVVFQAQASPPPTIGVAPDRDLQAQTQVAGPPASAPENTNRLVIRHAPLVLYPWMRVAHFCHLQKPRRSLVHVNLALRCGVMSVDFCSFADSACEDFFQGSKRINY</sequence>
<evidence type="ECO:0000256" key="1">
    <source>
        <dbReference type="SAM" id="MobiDB-lite"/>
    </source>
</evidence>
<organism evidence="2 3">
    <name type="scientific">Hyaloscypha variabilis (strain UAMH 11265 / GT02V1 / F)</name>
    <name type="common">Meliniomyces variabilis</name>
    <dbReference type="NCBI Taxonomy" id="1149755"/>
    <lineage>
        <taxon>Eukaryota</taxon>
        <taxon>Fungi</taxon>
        <taxon>Dikarya</taxon>
        <taxon>Ascomycota</taxon>
        <taxon>Pezizomycotina</taxon>
        <taxon>Leotiomycetes</taxon>
        <taxon>Helotiales</taxon>
        <taxon>Hyaloscyphaceae</taxon>
        <taxon>Hyaloscypha</taxon>
        <taxon>Hyaloscypha variabilis</taxon>
    </lineage>
</organism>
<accession>A0A2J6RGD4</accession>
<feature type="region of interest" description="Disordered" evidence="1">
    <location>
        <begin position="279"/>
        <end position="344"/>
    </location>
</feature>
<name>A0A2J6RGD4_HYAVF</name>
<keyword evidence="3" id="KW-1185">Reference proteome</keyword>
<dbReference type="AlphaFoldDB" id="A0A2J6RGD4"/>